<keyword evidence="3" id="KW-1185">Reference proteome</keyword>
<dbReference type="Proteomes" id="UP001063166">
    <property type="component" value="Unassembled WGS sequence"/>
</dbReference>
<name>A0A9P3PLY3_LYOSH</name>
<reference evidence="2" key="1">
    <citation type="submission" date="2022-07" db="EMBL/GenBank/DDBJ databases">
        <title>The genome of Lyophyllum shimeji provides insight into the initial evolution of ectomycorrhizal fungal genome.</title>
        <authorList>
            <person name="Kobayashi Y."/>
            <person name="Shibata T."/>
            <person name="Hirakawa H."/>
            <person name="Shigenobu S."/>
            <person name="Nishiyama T."/>
            <person name="Yamada A."/>
            <person name="Hasebe M."/>
            <person name="Kawaguchi M."/>
        </authorList>
    </citation>
    <scope>NUCLEOTIDE SEQUENCE</scope>
    <source>
        <strain evidence="2">AT787</strain>
    </source>
</reference>
<sequence length="451" mass="51248">MNQQNESQAIRPYQTPAPHLRAGDSLHGESKRMAFLEDAVVHRRCYPDGTTAWILIPIERIWEVATSNRLIVEEFPTTRGSNLCKVKFFTWRGRSRPVTSLSTVTLSLKNFYYGSSGTIPSAWILAVYIQSTQRTMLFTRIVGALPRIQPHGWMATHSRGWSNAFARHSSSLPASAFKYPRRPPARVRTLRRDQLQSEDFVDVSDSKTRTILLGPEKLAAKIGYEPDQTHKRGVGRRLSFPPDARGFLYYHCDPSFPPTAGEIRFRLTPDDNPATFEHGTDLIDRDGLPWSIPLWKIANTASLKEQVIRDELVQPELMRAVEKVMSEYNSELVQGGTTSKIFTLRQIVPITCYEVFTDSRSKVCPVPKSPYSGRILVRFEHSTLPQHVATRSLVLRVLKILQPIKVRIPGYDGHVPMPREGALLQSHTRVWSTNLDNPKSAYKDLNIFTNQ</sequence>
<protein>
    <submittedName>
        <fullName evidence="2">Uncharacterized protein</fullName>
    </submittedName>
</protein>
<evidence type="ECO:0000313" key="3">
    <source>
        <dbReference type="Proteomes" id="UP001063166"/>
    </source>
</evidence>
<proteinExistence type="predicted"/>
<comment type="caution">
    <text evidence="2">The sequence shown here is derived from an EMBL/GenBank/DDBJ whole genome shotgun (WGS) entry which is preliminary data.</text>
</comment>
<dbReference type="AlphaFoldDB" id="A0A9P3PLY3"/>
<dbReference type="OrthoDB" id="2839137at2759"/>
<organism evidence="2 3">
    <name type="scientific">Lyophyllum shimeji</name>
    <name type="common">Hon-shimeji</name>
    <name type="synonym">Tricholoma shimeji</name>
    <dbReference type="NCBI Taxonomy" id="47721"/>
    <lineage>
        <taxon>Eukaryota</taxon>
        <taxon>Fungi</taxon>
        <taxon>Dikarya</taxon>
        <taxon>Basidiomycota</taxon>
        <taxon>Agaricomycotina</taxon>
        <taxon>Agaricomycetes</taxon>
        <taxon>Agaricomycetidae</taxon>
        <taxon>Agaricales</taxon>
        <taxon>Tricholomatineae</taxon>
        <taxon>Lyophyllaceae</taxon>
        <taxon>Lyophyllum</taxon>
    </lineage>
</organism>
<gene>
    <name evidence="2" type="ORF">LshimejAT787_0506320</name>
</gene>
<accession>A0A9P3PLY3</accession>
<dbReference type="EMBL" id="BRPK01000005">
    <property type="protein sequence ID" value="GLB38767.1"/>
    <property type="molecule type" value="Genomic_DNA"/>
</dbReference>
<evidence type="ECO:0000313" key="2">
    <source>
        <dbReference type="EMBL" id="GLB38767.1"/>
    </source>
</evidence>
<evidence type="ECO:0000256" key="1">
    <source>
        <dbReference type="SAM" id="MobiDB-lite"/>
    </source>
</evidence>
<feature type="region of interest" description="Disordered" evidence="1">
    <location>
        <begin position="1"/>
        <end position="25"/>
    </location>
</feature>